<name>S7W6S5_SPRLO</name>
<evidence type="ECO:0000256" key="2">
    <source>
        <dbReference type="ARBA" id="ARBA00022679"/>
    </source>
</evidence>
<dbReference type="PANTHER" id="PTHR22883:SF147">
    <property type="entry name" value="PALMITOYLTRANSFERASE"/>
    <property type="match status" value="1"/>
</dbReference>
<keyword evidence="4 10" id="KW-1133">Transmembrane helix</keyword>
<dbReference type="OMA" id="CFVVMHI"/>
<dbReference type="Pfam" id="PF01529">
    <property type="entry name" value="DHHC"/>
    <property type="match status" value="1"/>
</dbReference>
<evidence type="ECO:0000256" key="7">
    <source>
        <dbReference type="ARBA" id="ARBA00023288"/>
    </source>
</evidence>
<keyword evidence="7" id="KW-0449">Lipoprotein</keyword>
<feature type="transmembrane region" description="Helical" evidence="10">
    <location>
        <begin position="48"/>
        <end position="68"/>
    </location>
</feature>
<gene>
    <name evidence="12" type="ORF">SLOPH_271</name>
</gene>
<dbReference type="InParanoid" id="S7W6S5"/>
<comment type="similarity">
    <text evidence="10">Belongs to the DHHC palmitoyltransferase family.</text>
</comment>
<dbReference type="PANTHER" id="PTHR22883">
    <property type="entry name" value="ZINC FINGER DHHC DOMAIN CONTAINING PROTEIN"/>
    <property type="match status" value="1"/>
</dbReference>
<dbReference type="GO" id="GO:0019706">
    <property type="term" value="F:protein-cysteine S-palmitoyltransferase activity"/>
    <property type="evidence" value="ECO:0007669"/>
    <property type="project" value="UniProtKB-EC"/>
</dbReference>
<evidence type="ECO:0000313" key="12">
    <source>
        <dbReference type="EMBL" id="EPR78501.1"/>
    </source>
</evidence>
<evidence type="ECO:0000256" key="6">
    <source>
        <dbReference type="ARBA" id="ARBA00023139"/>
    </source>
</evidence>
<keyword evidence="6" id="KW-0564">Palmitate</keyword>
<dbReference type="STRING" id="1358809.S7W6S5"/>
<sequence>MFEGNIIRKNFISALMSSIIPVITIYSYCVFVGLYCIDDHKLEHVFDIILFLIFHFILLYTMIFYMRILSTEDESTINKFPHIQSDKIEVSLEDVNPFVEQEIMKKKIKSIQICNVCNTYKPPRSHHCSFCRKCYLKMDHHCFPLGTCIAFHNYKFFYNFLVLNSIFTLFNVVVLMFGIFKSNSRGRYKTNYIISIVFNFIDFCVSTYFISFHTKLISMNETTVENLALDEILNGDTHAINIFQEGPLLSYTESKDRYVLNPYNLGKRENWIQVFGHTKKDWVLPSFTSVGDGIAFPKNYKEEDSFDV</sequence>
<dbReference type="GO" id="GO:0016020">
    <property type="term" value="C:membrane"/>
    <property type="evidence" value="ECO:0007669"/>
    <property type="project" value="UniProtKB-SubCell"/>
</dbReference>
<keyword evidence="3 10" id="KW-0812">Transmembrane</keyword>
<dbReference type="GO" id="GO:0005794">
    <property type="term" value="C:Golgi apparatus"/>
    <property type="evidence" value="ECO:0007669"/>
    <property type="project" value="TreeGrafter"/>
</dbReference>
<comment type="domain">
    <text evidence="10">The DHHC domain is required for palmitoyltransferase activity.</text>
</comment>
<dbReference type="AlphaFoldDB" id="S7W6S5"/>
<feature type="domain" description="Palmitoyltransferase DHHC" evidence="11">
    <location>
        <begin position="109"/>
        <end position="227"/>
    </location>
</feature>
<keyword evidence="5 10" id="KW-0472">Membrane</keyword>
<comment type="catalytic activity">
    <reaction evidence="9 10">
        <text>L-cysteinyl-[protein] + hexadecanoyl-CoA = S-hexadecanoyl-L-cysteinyl-[protein] + CoA</text>
        <dbReference type="Rhea" id="RHEA:36683"/>
        <dbReference type="Rhea" id="RHEA-COMP:10131"/>
        <dbReference type="Rhea" id="RHEA-COMP:11032"/>
        <dbReference type="ChEBI" id="CHEBI:29950"/>
        <dbReference type="ChEBI" id="CHEBI:57287"/>
        <dbReference type="ChEBI" id="CHEBI:57379"/>
        <dbReference type="ChEBI" id="CHEBI:74151"/>
        <dbReference type="EC" id="2.3.1.225"/>
    </reaction>
</comment>
<evidence type="ECO:0000256" key="5">
    <source>
        <dbReference type="ARBA" id="ARBA00023136"/>
    </source>
</evidence>
<dbReference type="GO" id="GO:0005783">
    <property type="term" value="C:endoplasmic reticulum"/>
    <property type="evidence" value="ECO:0007669"/>
    <property type="project" value="TreeGrafter"/>
</dbReference>
<dbReference type="FunCoup" id="S7W6S5">
    <property type="interactions" value="48"/>
</dbReference>
<accession>S7W6S5</accession>
<feature type="transmembrane region" description="Helical" evidence="10">
    <location>
        <begin position="192"/>
        <end position="210"/>
    </location>
</feature>
<evidence type="ECO:0000256" key="3">
    <source>
        <dbReference type="ARBA" id="ARBA00022692"/>
    </source>
</evidence>
<proteinExistence type="inferred from homology"/>
<reference evidence="13" key="1">
    <citation type="journal article" date="2013" name="PLoS Genet.">
        <title>The genome of Spraguea lophii and the basis of host-microsporidian interactions.</title>
        <authorList>
            <person name="Campbell S.E."/>
            <person name="Williams T.A."/>
            <person name="Yousuf A."/>
            <person name="Soanes D.M."/>
            <person name="Paszkiewicz K.H."/>
            <person name="Williams B.A.P."/>
        </authorList>
    </citation>
    <scope>NUCLEOTIDE SEQUENCE [LARGE SCALE GENOMIC DNA]</scope>
    <source>
        <strain evidence="13">42_110</strain>
    </source>
</reference>
<dbReference type="Proteomes" id="UP000014978">
    <property type="component" value="Unassembled WGS sequence"/>
</dbReference>
<dbReference type="EC" id="2.3.1.225" evidence="10"/>
<dbReference type="PROSITE" id="PS50216">
    <property type="entry name" value="DHHC"/>
    <property type="match status" value="1"/>
</dbReference>
<dbReference type="InterPro" id="IPR039859">
    <property type="entry name" value="PFA4/ZDH16/20/ERF2-like"/>
</dbReference>
<evidence type="ECO:0000256" key="10">
    <source>
        <dbReference type="RuleBase" id="RU079119"/>
    </source>
</evidence>
<comment type="subcellular location">
    <subcellularLocation>
        <location evidence="1">Membrane</location>
        <topology evidence="1">Multi-pass membrane protein</topology>
    </subcellularLocation>
</comment>
<keyword evidence="8 10" id="KW-0012">Acyltransferase</keyword>
<feature type="transmembrane region" description="Helical" evidence="10">
    <location>
        <begin position="12"/>
        <end position="36"/>
    </location>
</feature>
<organism evidence="12 13">
    <name type="scientific">Spraguea lophii (strain 42_110)</name>
    <name type="common">Microsporidian parasite</name>
    <dbReference type="NCBI Taxonomy" id="1358809"/>
    <lineage>
        <taxon>Eukaryota</taxon>
        <taxon>Fungi</taxon>
        <taxon>Fungi incertae sedis</taxon>
        <taxon>Microsporidia</taxon>
        <taxon>Spragueidae</taxon>
        <taxon>Spraguea</taxon>
    </lineage>
</organism>
<keyword evidence="2 10" id="KW-0808">Transferase</keyword>
<dbReference type="EMBL" id="ATCN01000744">
    <property type="protein sequence ID" value="EPR78501.1"/>
    <property type="molecule type" value="Genomic_DNA"/>
</dbReference>
<dbReference type="GO" id="GO:0006612">
    <property type="term" value="P:protein targeting to membrane"/>
    <property type="evidence" value="ECO:0007669"/>
    <property type="project" value="TreeGrafter"/>
</dbReference>
<dbReference type="InterPro" id="IPR001594">
    <property type="entry name" value="Palmitoyltrfase_DHHC"/>
</dbReference>
<comment type="caution">
    <text evidence="12">The sequence shown here is derived from an EMBL/GenBank/DDBJ whole genome shotgun (WGS) entry which is preliminary data.</text>
</comment>
<evidence type="ECO:0000256" key="4">
    <source>
        <dbReference type="ARBA" id="ARBA00022989"/>
    </source>
</evidence>
<dbReference type="VEuPathDB" id="MicrosporidiaDB:SLOPH_271"/>
<evidence type="ECO:0000259" key="11">
    <source>
        <dbReference type="Pfam" id="PF01529"/>
    </source>
</evidence>
<dbReference type="OrthoDB" id="9909019at2759"/>
<evidence type="ECO:0000256" key="1">
    <source>
        <dbReference type="ARBA" id="ARBA00004141"/>
    </source>
</evidence>
<evidence type="ECO:0000256" key="8">
    <source>
        <dbReference type="ARBA" id="ARBA00023315"/>
    </source>
</evidence>
<keyword evidence="13" id="KW-1185">Reference proteome</keyword>
<evidence type="ECO:0000256" key="9">
    <source>
        <dbReference type="ARBA" id="ARBA00048048"/>
    </source>
</evidence>
<evidence type="ECO:0000313" key="13">
    <source>
        <dbReference type="Proteomes" id="UP000014978"/>
    </source>
</evidence>
<feature type="transmembrane region" description="Helical" evidence="10">
    <location>
        <begin position="156"/>
        <end position="180"/>
    </location>
</feature>
<dbReference type="HOGENOM" id="CLU_027721_3_0_1"/>
<protein>
    <recommendedName>
        <fullName evidence="10">Palmitoyltransferase</fullName>
        <ecNumber evidence="10">2.3.1.225</ecNumber>
    </recommendedName>
</protein>